<dbReference type="SUPFAM" id="SSF53850">
    <property type="entry name" value="Periplasmic binding protein-like II"/>
    <property type="match status" value="1"/>
</dbReference>
<dbReference type="PANTHER" id="PTHR37945:SF1">
    <property type="entry name" value="EXTRACELLULAR TUNGSTATE BINDING PROTEIN"/>
    <property type="match status" value="1"/>
</dbReference>
<organism evidence="2 3">
    <name type="scientific">Natranaerobius trueperi</name>
    <dbReference type="NCBI Taxonomy" id="759412"/>
    <lineage>
        <taxon>Bacteria</taxon>
        <taxon>Bacillati</taxon>
        <taxon>Bacillota</taxon>
        <taxon>Clostridia</taxon>
        <taxon>Natranaerobiales</taxon>
        <taxon>Natranaerobiaceae</taxon>
        <taxon>Natranaerobius</taxon>
    </lineage>
</organism>
<evidence type="ECO:0000313" key="3">
    <source>
        <dbReference type="Proteomes" id="UP000214588"/>
    </source>
</evidence>
<dbReference type="InterPro" id="IPR052738">
    <property type="entry name" value="ABC-Tungstate_binding"/>
</dbReference>
<dbReference type="AlphaFoldDB" id="A0A226BYX1"/>
<protein>
    <submittedName>
        <fullName evidence="2">Tungstate ABC transporter</fullName>
    </submittedName>
</protein>
<dbReference type="RefSeq" id="WP_089023919.1">
    <property type="nucleotide sequence ID" value="NZ_NIQC01000019.1"/>
</dbReference>
<dbReference type="EMBL" id="NIQC01000019">
    <property type="protein sequence ID" value="OWZ83399.1"/>
    <property type="molecule type" value="Genomic_DNA"/>
</dbReference>
<comment type="caution">
    <text evidence="2">The sequence shown here is derived from an EMBL/GenBank/DDBJ whole genome shotgun (WGS) entry which is preliminary data.</text>
</comment>
<dbReference type="InterPro" id="IPR024370">
    <property type="entry name" value="PBP_domain"/>
</dbReference>
<evidence type="ECO:0000313" key="2">
    <source>
        <dbReference type="EMBL" id="OWZ83399.1"/>
    </source>
</evidence>
<sequence length="277" mass="30730">MLKKSLLVLLGLTLILPLLGCESESEVLTLATTTSTEDSGLLDELLPIFEDETGYRVDVIAVGTGQALEIGRSGDADILLVHAKGLEKEFVEDGYGTKRYPVMYNDFVVLGPSKDPAAVLEANNLEKTITEIYETGEKNETSFASRGDKSGTHVKESALWEKFQLDVEAKEWYNSLGQGMGDTLIAANEMNAYSLSDRGTFLSMKDKLKNLDIVFEGDDLLTNPYGIIPVDPDTHENVKYDASKELVEFFTRDDTQKKISEFRVDEYGEPLFFPDAN</sequence>
<accession>A0A226BYX1</accession>
<proteinExistence type="predicted"/>
<dbReference type="Pfam" id="PF12849">
    <property type="entry name" value="PBP_like_2"/>
    <property type="match status" value="1"/>
</dbReference>
<dbReference type="Proteomes" id="UP000214588">
    <property type="component" value="Unassembled WGS sequence"/>
</dbReference>
<dbReference type="Gene3D" id="3.40.190.10">
    <property type="entry name" value="Periplasmic binding protein-like II"/>
    <property type="match status" value="2"/>
</dbReference>
<dbReference type="PANTHER" id="PTHR37945">
    <property type="entry name" value="EXTRACELLULAR TUNGSTATE BINDING PROTEIN"/>
    <property type="match status" value="1"/>
</dbReference>
<evidence type="ECO:0000259" key="1">
    <source>
        <dbReference type="Pfam" id="PF12849"/>
    </source>
</evidence>
<feature type="domain" description="PBP" evidence="1">
    <location>
        <begin position="26"/>
        <end position="253"/>
    </location>
</feature>
<keyword evidence="3" id="KW-1185">Reference proteome</keyword>
<dbReference type="OrthoDB" id="186379at2"/>
<name>A0A226BYX1_9FIRM</name>
<reference evidence="2 3" key="1">
    <citation type="submission" date="2017-06" db="EMBL/GenBank/DDBJ databases">
        <title>Draft Genome Sequence of Natranaerobius trueperi halophilic, alkalithermophilic bacteria from soda lakes.</title>
        <authorList>
            <person name="Zhao B."/>
        </authorList>
    </citation>
    <scope>NUCLEOTIDE SEQUENCE [LARGE SCALE GENOMIC DNA]</scope>
    <source>
        <strain evidence="2 3">DSM 18760</strain>
    </source>
</reference>
<gene>
    <name evidence="2" type="ORF">CDO51_08855</name>
</gene>